<comment type="caution">
    <text evidence="1">The sequence shown here is derived from an EMBL/GenBank/DDBJ whole genome shotgun (WGS) entry which is preliminary data.</text>
</comment>
<dbReference type="RefSeq" id="WP_184621700.1">
    <property type="nucleotide sequence ID" value="NZ_JACHCC010000001.1"/>
</dbReference>
<dbReference type="AlphaFoldDB" id="A0A7X0IZ83"/>
<protein>
    <submittedName>
        <fullName evidence="1">Uncharacterized protein</fullName>
    </submittedName>
</protein>
<evidence type="ECO:0000313" key="1">
    <source>
        <dbReference type="EMBL" id="MBB6497985.1"/>
    </source>
</evidence>
<gene>
    <name evidence="1" type="ORF">HDF25_000109</name>
</gene>
<dbReference type="Proteomes" id="UP000521017">
    <property type="component" value="Unassembled WGS sequence"/>
</dbReference>
<sequence>MTPIDDIVAEDLKPGDVFYVKVNKTFYFLQVIHAAETQDQLNRFGYFVVFFEKTFRKLPESAKELDLQRIYKPKYIWKKTILFAGIWNSEPNIKFRTDLMYQEMKSKYKLIFFDNLKVSSSFNPEISEDFSYNVQCRTNDEGIDITYNHLAWQVILWGLEQEEKGKTKKRSSTIPIYFKDWLEYVEPENIVKTEKTISTFEQGTDQTGATKELKKCVLAINKIDGKQSFISTIEAEAIIDKLIEIASGRGLNEAEAEKVIELHREW</sequence>
<accession>A0A7X0IZ83</accession>
<proteinExistence type="predicted"/>
<organism evidence="1 2">
    <name type="scientific">Pedobacter cryoconitis</name>
    <dbReference type="NCBI Taxonomy" id="188932"/>
    <lineage>
        <taxon>Bacteria</taxon>
        <taxon>Pseudomonadati</taxon>
        <taxon>Bacteroidota</taxon>
        <taxon>Sphingobacteriia</taxon>
        <taxon>Sphingobacteriales</taxon>
        <taxon>Sphingobacteriaceae</taxon>
        <taxon>Pedobacter</taxon>
    </lineage>
</organism>
<name>A0A7X0IZ83_9SPHI</name>
<reference evidence="1 2" key="1">
    <citation type="submission" date="2020-08" db="EMBL/GenBank/DDBJ databases">
        <title>Genomic Encyclopedia of Type Strains, Phase IV (KMG-V): Genome sequencing to study the core and pangenomes of soil and plant-associated prokaryotes.</title>
        <authorList>
            <person name="Whitman W."/>
        </authorList>
    </citation>
    <scope>NUCLEOTIDE SEQUENCE [LARGE SCALE GENOMIC DNA]</scope>
    <source>
        <strain evidence="1 2">M2T3</strain>
    </source>
</reference>
<dbReference type="EMBL" id="JACHCC010000001">
    <property type="protein sequence ID" value="MBB6497985.1"/>
    <property type="molecule type" value="Genomic_DNA"/>
</dbReference>
<evidence type="ECO:0000313" key="2">
    <source>
        <dbReference type="Proteomes" id="UP000521017"/>
    </source>
</evidence>